<evidence type="ECO:0008006" key="4">
    <source>
        <dbReference type="Google" id="ProtNLM"/>
    </source>
</evidence>
<evidence type="ECO:0000256" key="2">
    <source>
        <dbReference type="ARBA" id="ARBA00022801"/>
    </source>
</evidence>
<comment type="caution">
    <text evidence="3">The sequence shown here is derived from an EMBL/GenBank/DDBJ whole genome shotgun (WGS) entry which is preliminary data.</text>
</comment>
<dbReference type="GO" id="GO:0050568">
    <property type="term" value="F:protein-glutamine glutaminase activity"/>
    <property type="evidence" value="ECO:0007669"/>
    <property type="project" value="InterPro"/>
</dbReference>
<protein>
    <recommendedName>
        <fullName evidence="4">Chemoreceptor glutamine deamidase CheD</fullName>
    </recommendedName>
</protein>
<evidence type="ECO:0000313" key="3">
    <source>
        <dbReference type="EMBL" id="HHI97877.1"/>
    </source>
</evidence>
<dbReference type="EMBL" id="DROK01000255">
    <property type="protein sequence ID" value="HHI97877.1"/>
    <property type="molecule type" value="Genomic_DNA"/>
</dbReference>
<organism evidence="3">
    <name type="scientific">Thermodesulfatator atlanticus</name>
    <dbReference type="NCBI Taxonomy" id="501497"/>
    <lineage>
        <taxon>Bacteria</taxon>
        <taxon>Pseudomonadati</taxon>
        <taxon>Thermodesulfobacteriota</taxon>
        <taxon>Thermodesulfobacteria</taxon>
        <taxon>Thermodesulfobacteriales</taxon>
        <taxon>Thermodesulfatatoraceae</taxon>
        <taxon>Thermodesulfatator</taxon>
    </lineage>
</organism>
<dbReference type="InterPro" id="IPR011324">
    <property type="entry name" value="Cytotoxic_necrot_fac-like_cat"/>
</dbReference>
<dbReference type="Pfam" id="PF03975">
    <property type="entry name" value="CheD"/>
    <property type="match status" value="1"/>
</dbReference>
<keyword evidence="1" id="KW-0145">Chemotaxis</keyword>
<keyword evidence="2" id="KW-0378">Hydrolase</keyword>
<dbReference type="PANTHER" id="PTHR35147:SF1">
    <property type="entry name" value="CHEMORECEPTOR GLUTAMINE DEAMIDASE CHED-RELATED"/>
    <property type="match status" value="1"/>
</dbReference>
<dbReference type="Gene3D" id="3.30.1330.200">
    <property type="match status" value="1"/>
</dbReference>
<name>A0A7V5U363_9BACT</name>
<dbReference type="PANTHER" id="PTHR35147">
    <property type="entry name" value="CHEMORECEPTOR GLUTAMINE DEAMIDASE CHED-RELATED"/>
    <property type="match status" value="1"/>
</dbReference>
<gene>
    <name evidence="3" type="ORF">ENJ96_08485</name>
</gene>
<proteinExistence type="predicted"/>
<dbReference type="Proteomes" id="UP000886101">
    <property type="component" value="Unassembled WGS sequence"/>
</dbReference>
<dbReference type="SUPFAM" id="SSF64438">
    <property type="entry name" value="CNF1/YfiH-like putative cysteine hydrolases"/>
    <property type="match status" value="1"/>
</dbReference>
<evidence type="ECO:0000256" key="1">
    <source>
        <dbReference type="ARBA" id="ARBA00022500"/>
    </source>
</evidence>
<dbReference type="GO" id="GO:0006935">
    <property type="term" value="P:chemotaxis"/>
    <property type="evidence" value="ECO:0007669"/>
    <property type="project" value="UniProtKB-KW"/>
</dbReference>
<dbReference type="AlphaFoldDB" id="A0A7V5U363"/>
<sequence length="158" mass="17376">MRVEKGRFLILKEPKEILETETLGACVALAAVDREEKVFGLWVFVLPAERILAPKVGGVPTTFFASEGIDEFLAALEEAGAKRENLSFYAAGGARFLEAPTVFDLGGLNASMIRKLLKDRGFKLAREACGRPFPCRMVLNPQEASVSVKISGEEEEKW</sequence>
<reference evidence="3" key="1">
    <citation type="journal article" date="2020" name="mSystems">
        <title>Genome- and Community-Level Interaction Insights into Carbon Utilization and Element Cycling Functions of Hydrothermarchaeota in Hydrothermal Sediment.</title>
        <authorList>
            <person name="Zhou Z."/>
            <person name="Liu Y."/>
            <person name="Xu W."/>
            <person name="Pan J."/>
            <person name="Luo Z.H."/>
            <person name="Li M."/>
        </authorList>
    </citation>
    <scope>NUCLEOTIDE SEQUENCE [LARGE SCALE GENOMIC DNA]</scope>
    <source>
        <strain evidence="3">HyVt-533</strain>
    </source>
</reference>
<dbReference type="InterPro" id="IPR005659">
    <property type="entry name" value="Chemorcpt_Glu_NH3ase_CheD"/>
</dbReference>
<accession>A0A7V5U363</accession>
<dbReference type="InterPro" id="IPR038592">
    <property type="entry name" value="CheD-like_sf"/>
</dbReference>